<dbReference type="AlphaFoldDB" id="A0AAV1CQN0"/>
<gene>
    <name evidence="1" type="ORF">OLC1_LOCUS7933</name>
</gene>
<name>A0AAV1CQN0_OLDCO</name>
<reference evidence="1" key="1">
    <citation type="submission" date="2023-03" db="EMBL/GenBank/DDBJ databases">
        <authorList>
            <person name="Julca I."/>
        </authorList>
    </citation>
    <scope>NUCLEOTIDE SEQUENCE</scope>
</reference>
<protein>
    <submittedName>
        <fullName evidence="1">OLC1v1033878C1</fullName>
    </submittedName>
</protein>
<proteinExistence type="predicted"/>
<keyword evidence="2" id="KW-1185">Reference proteome</keyword>
<dbReference type="Proteomes" id="UP001161247">
    <property type="component" value="Chromosome 3"/>
</dbReference>
<sequence>MPLFVHNQGFCHSWPLFHEGLGSLEDFDDGSPEVMGYLQMTEAPPGDPKSVNDSREQNTGILTELNSLFFMITKEFFLRIVVAQCAVQGFVQQVYPKP</sequence>
<evidence type="ECO:0000313" key="1">
    <source>
        <dbReference type="EMBL" id="CAI9097448.1"/>
    </source>
</evidence>
<organism evidence="1 2">
    <name type="scientific">Oldenlandia corymbosa var. corymbosa</name>
    <dbReference type="NCBI Taxonomy" id="529605"/>
    <lineage>
        <taxon>Eukaryota</taxon>
        <taxon>Viridiplantae</taxon>
        <taxon>Streptophyta</taxon>
        <taxon>Embryophyta</taxon>
        <taxon>Tracheophyta</taxon>
        <taxon>Spermatophyta</taxon>
        <taxon>Magnoliopsida</taxon>
        <taxon>eudicotyledons</taxon>
        <taxon>Gunneridae</taxon>
        <taxon>Pentapetalae</taxon>
        <taxon>asterids</taxon>
        <taxon>lamiids</taxon>
        <taxon>Gentianales</taxon>
        <taxon>Rubiaceae</taxon>
        <taxon>Rubioideae</taxon>
        <taxon>Spermacoceae</taxon>
        <taxon>Hedyotis-Oldenlandia complex</taxon>
        <taxon>Oldenlandia</taxon>
    </lineage>
</organism>
<dbReference type="EMBL" id="OX459120">
    <property type="protein sequence ID" value="CAI9097448.1"/>
    <property type="molecule type" value="Genomic_DNA"/>
</dbReference>
<evidence type="ECO:0000313" key="2">
    <source>
        <dbReference type="Proteomes" id="UP001161247"/>
    </source>
</evidence>
<accession>A0AAV1CQN0</accession>